<feature type="compositionally biased region" description="Basic residues" evidence="1">
    <location>
        <begin position="126"/>
        <end position="138"/>
    </location>
</feature>
<dbReference type="GO" id="GO:0051015">
    <property type="term" value="F:actin filament binding"/>
    <property type="evidence" value="ECO:0007669"/>
    <property type="project" value="InterPro"/>
</dbReference>
<proteinExistence type="predicted"/>
<protein>
    <recommendedName>
        <fullName evidence="2">HP domain-containing protein</fullName>
    </recommendedName>
</protein>
<gene>
    <name evidence="3" type="ORF">g.10785</name>
</gene>
<dbReference type="PROSITE" id="PS51089">
    <property type="entry name" value="HP"/>
    <property type="match status" value="1"/>
</dbReference>
<feature type="domain" description="HP" evidence="2">
    <location>
        <begin position="389"/>
        <end position="452"/>
    </location>
</feature>
<dbReference type="AlphaFoldDB" id="A0A1D2A176"/>
<dbReference type="Gene3D" id="3.40.20.10">
    <property type="entry name" value="Severin"/>
    <property type="match status" value="1"/>
</dbReference>
<dbReference type="SUPFAM" id="SSF55753">
    <property type="entry name" value="Actin depolymerizing proteins"/>
    <property type="match status" value="1"/>
</dbReference>
<dbReference type="InterPro" id="IPR007122">
    <property type="entry name" value="Villin/Gelsolin"/>
</dbReference>
<organism evidence="3">
    <name type="scientific">Auxenochlorella protothecoides</name>
    <name type="common">Green microalga</name>
    <name type="synonym">Chlorella protothecoides</name>
    <dbReference type="NCBI Taxonomy" id="3075"/>
    <lineage>
        <taxon>Eukaryota</taxon>
        <taxon>Viridiplantae</taxon>
        <taxon>Chlorophyta</taxon>
        <taxon>core chlorophytes</taxon>
        <taxon>Trebouxiophyceae</taxon>
        <taxon>Chlorellales</taxon>
        <taxon>Chlorellaceae</taxon>
        <taxon>Auxenochlorella</taxon>
    </lineage>
</organism>
<reference evidence="3" key="1">
    <citation type="submission" date="2015-08" db="EMBL/GenBank/DDBJ databases">
        <authorList>
            <person name="Babu N.S."/>
            <person name="Beckwith C.J."/>
            <person name="Beseler K.G."/>
            <person name="Brison A."/>
            <person name="Carone J.V."/>
            <person name="Caskin T.P."/>
            <person name="Diamond M."/>
            <person name="Durham M.E."/>
            <person name="Foxe J.M."/>
            <person name="Go M."/>
            <person name="Henderson B.A."/>
            <person name="Jones I.B."/>
            <person name="McGettigan J.A."/>
            <person name="Micheletti S.J."/>
            <person name="Nasrallah M.E."/>
            <person name="Ortiz D."/>
            <person name="Piller C.R."/>
            <person name="Privatt S.R."/>
            <person name="Schneider S.L."/>
            <person name="Sharp S."/>
            <person name="Smith T.C."/>
            <person name="Stanton J.D."/>
            <person name="Ullery H.E."/>
            <person name="Wilson R.J."/>
            <person name="Serrano M.G."/>
            <person name="Buck G."/>
            <person name="Lee V."/>
            <person name="Wang Y."/>
            <person name="Carvalho R."/>
            <person name="Voegtly L."/>
            <person name="Shi R."/>
            <person name="Duckworth R."/>
            <person name="Johnson A."/>
            <person name="Loviza R."/>
            <person name="Walstead R."/>
            <person name="Shah Z."/>
            <person name="Kiflezghi M."/>
            <person name="Wade K."/>
            <person name="Ball S.L."/>
            <person name="Bradley K.W."/>
            <person name="Asai D.J."/>
            <person name="Bowman C.A."/>
            <person name="Russell D.A."/>
            <person name="Pope W.H."/>
            <person name="Jacobs-Sera D."/>
            <person name="Hendrix R.W."/>
            <person name="Hatfull G.F."/>
        </authorList>
    </citation>
    <scope>NUCLEOTIDE SEQUENCE</scope>
</reference>
<dbReference type="InterPro" id="IPR029006">
    <property type="entry name" value="ADF-H/Gelsolin-like_dom_sf"/>
</dbReference>
<sequence>MTAHIELWKVASDGTIAAVPQPTNALDSGAAYVLLGNQDPRRVFAWIGSSATQAAKEGAQRHAAELVEAMPSIAASLLHMEGGESEAFRAALETLPDGEGEQPDEGGPHAVDLGLVNDVEPLHASRSSKKREKKKKKQGATGGGPAPATPAHASLSDRLDAAATDAGPEGRHEEEKEEAAQPSANPAAEKRAEEPSLASGAPAEVSKGADAASSPSAKSPPREAPGGAPKAAPKEAEVPLPESTVPVSETTEPSDSALPCDPAVVPEPESVPSPEAPVLEGQRPGSKVEEPESVPVPTPKVPEVQSSKPEEQSSKPEVQSGKPAAPLQEHKSNTPKAAPASKKNSLLQRWREATTVSSTPVAKLGPAADSAKAWDSSIAVAARIAVTLAPGEQVFPVEELKGLRAESGINMTRKEDYLSPADFEKVFGKTREEFKAQPAWRQTLAKKQVGLW</sequence>
<name>A0A1D2A176_AUXPR</name>
<dbReference type="Pfam" id="PF02209">
    <property type="entry name" value="VHP"/>
    <property type="match status" value="1"/>
</dbReference>
<dbReference type="GO" id="GO:0007010">
    <property type="term" value="P:cytoskeleton organization"/>
    <property type="evidence" value="ECO:0007669"/>
    <property type="project" value="InterPro"/>
</dbReference>
<feature type="region of interest" description="Disordered" evidence="1">
    <location>
        <begin position="121"/>
        <end position="346"/>
    </location>
</feature>
<dbReference type="EMBL" id="GDKF01005939">
    <property type="protein sequence ID" value="JAT72683.1"/>
    <property type="molecule type" value="Transcribed_RNA"/>
</dbReference>
<evidence type="ECO:0000313" key="3">
    <source>
        <dbReference type="EMBL" id="JAT72683.1"/>
    </source>
</evidence>
<dbReference type="SMART" id="SM00262">
    <property type="entry name" value="GEL"/>
    <property type="match status" value="1"/>
</dbReference>
<evidence type="ECO:0000256" key="1">
    <source>
        <dbReference type="SAM" id="MobiDB-lite"/>
    </source>
</evidence>
<dbReference type="InterPro" id="IPR036886">
    <property type="entry name" value="Villin_headpiece_dom_sf"/>
</dbReference>
<dbReference type="SUPFAM" id="SSF47050">
    <property type="entry name" value="VHP, Villin headpiece domain"/>
    <property type="match status" value="1"/>
</dbReference>
<feature type="compositionally biased region" description="Low complexity" evidence="1">
    <location>
        <begin position="211"/>
        <end position="231"/>
    </location>
</feature>
<dbReference type="InterPro" id="IPR003128">
    <property type="entry name" value="Villin_headpiece"/>
</dbReference>
<dbReference type="Gene3D" id="1.10.950.10">
    <property type="entry name" value="Villin headpiece domain"/>
    <property type="match status" value="1"/>
</dbReference>
<feature type="compositionally biased region" description="Polar residues" evidence="1">
    <location>
        <begin position="245"/>
        <end position="254"/>
    </location>
</feature>
<evidence type="ECO:0000259" key="2">
    <source>
        <dbReference type="PROSITE" id="PS51089"/>
    </source>
</evidence>
<dbReference type="SMART" id="SM00153">
    <property type="entry name" value="VHP"/>
    <property type="match status" value="1"/>
</dbReference>
<accession>A0A1D2A176</accession>